<gene>
    <name evidence="6" type="ORF">DIC32_13670</name>
</gene>
<dbReference type="Proteomes" id="UP000262257">
    <property type="component" value="Unassembled WGS sequence"/>
</dbReference>
<dbReference type="InterPro" id="IPR036390">
    <property type="entry name" value="WH_DNA-bd_sf"/>
</dbReference>
<protein>
    <submittedName>
        <fullName evidence="6">LysR family transcriptional regulator</fullName>
    </submittedName>
</protein>
<dbReference type="CDD" id="cd08438">
    <property type="entry name" value="PBP2_CidR"/>
    <property type="match status" value="1"/>
</dbReference>
<organism evidence="6 7">
    <name type="scientific">Acinetobacter radioresistens</name>
    <dbReference type="NCBI Taxonomy" id="40216"/>
    <lineage>
        <taxon>Bacteria</taxon>
        <taxon>Pseudomonadati</taxon>
        <taxon>Pseudomonadota</taxon>
        <taxon>Gammaproteobacteria</taxon>
        <taxon>Moraxellales</taxon>
        <taxon>Moraxellaceae</taxon>
        <taxon>Acinetobacter</taxon>
    </lineage>
</organism>
<dbReference type="RefSeq" id="WP_005407290.1">
    <property type="nucleotide sequence ID" value="NZ_BKVS01000098.1"/>
</dbReference>
<evidence type="ECO:0000259" key="5">
    <source>
        <dbReference type="PROSITE" id="PS50931"/>
    </source>
</evidence>
<dbReference type="GO" id="GO:0003677">
    <property type="term" value="F:DNA binding"/>
    <property type="evidence" value="ECO:0007669"/>
    <property type="project" value="UniProtKB-KW"/>
</dbReference>
<sequence length="299" mass="33304">MEFKALKIFVEIVRSQGFSQAAERLFLTQPAVSKAIGQLESELGCELFKKGKAGRKRDIRLTYLGEQIYQHALIILDEQKKITDTIQQIQSLQKGKLTLGLPPLGSVLFSSLIALFHQKYPEIELNFLEVGANGIEQAILAKTVDVGILLGELKPVFNSIPVVNSSLCLLSVSNSIWKGRTTVSLAELKTEDFLFYDDSFSLNNMITEAAHQAGFVPHVICKSSQWDFIAKMVESGMGVALLPELYCNKLDPAKFNISILQEPSLNWTLSMAWDSTVSMSAATRAWLNIIEDNRQLIHL</sequence>
<dbReference type="InterPro" id="IPR036388">
    <property type="entry name" value="WH-like_DNA-bd_sf"/>
</dbReference>
<evidence type="ECO:0000256" key="4">
    <source>
        <dbReference type="ARBA" id="ARBA00023163"/>
    </source>
</evidence>
<evidence type="ECO:0000313" key="6">
    <source>
        <dbReference type="EMBL" id="HCM32355.1"/>
    </source>
</evidence>
<reference evidence="6 7" key="1">
    <citation type="journal article" date="2018" name="Nat. Biotechnol.">
        <title>A standardized bacterial taxonomy based on genome phylogeny substantially revises the tree of life.</title>
        <authorList>
            <person name="Parks D.H."/>
            <person name="Chuvochina M."/>
            <person name="Waite D.W."/>
            <person name="Rinke C."/>
            <person name="Skarshewski A."/>
            <person name="Chaumeil P.A."/>
            <person name="Hugenholtz P."/>
        </authorList>
    </citation>
    <scope>NUCLEOTIDE SEQUENCE [LARGE SCALE GENOMIC DNA]</scope>
    <source>
        <strain evidence="6">UBA10045</strain>
    </source>
</reference>
<dbReference type="Gene3D" id="3.40.190.290">
    <property type="match status" value="1"/>
</dbReference>
<dbReference type="AlphaFoldDB" id="A0A3D3G376"/>
<dbReference type="InterPro" id="IPR005119">
    <property type="entry name" value="LysR_subst-bd"/>
</dbReference>
<dbReference type="PANTHER" id="PTHR30419:SF8">
    <property type="entry name" value="NITROGEN ASSIMILATION TRANSCRIPTIONAL ACTIVATOR-RELATED"/>
    <property type="match status" value="1"/>
</dbReference>
<dbReference type="PANTHER" id="PTHR30419">
    <property type="entry name" value="HTH-TYPE TRANSCRIPTIONAL REGULATOR YBHD"/>
    <property type="match status" value="1"/>
</dbReference>
<proteinExistence type="inferred from homology"/>
<dbReference type="SUPFAM" id="SSF53850">
    <property type="entry name" value="Periplasmic binding protein-like II"/>
    <property type="match status" value="1"/>
</dbReference>
<dbReference type="Pfam" id="PF00126">
    <property type="entry name" value="HTH_1"/>
    <property type="match status" value="1"/>
</dbReference>
<keyword evidence="4" id="KW-0804">Transcription</keyword>
<evidence type="ECO:0000256" key="2">
    <source>
        <dbReference type="ARBA" id="ARBA00023015"/>
    </source>
</evidence>
<keyword evidence="2" id="KW-0805">Transcription regulation</keyword>
<evidence type="ECO:0000256" key="3">
    <source>
        <dbReference type="ARBA" id="ARBA00023125"/>
    </source>
</evidence>
<dbReference type="PROSITE" id="PS50931">
    <property type="entry name" value="HTH_LYSR"/>
    <property type="match status" value="1"/>
</dbReference>
<dbReference type="SUPFAM" id="SSF46785">
    <property type="entry name" value="Winged helix' DNA-binding domain"/>
    <property type="match status" value="1"/>
</dbReference>
<name>A0A3D3G376_ACIRA</name>
<accession>A0A3D3G376</accession>
<dbReference type="GO" id="GO:0003700">
    <property type="term" value="F:DNA-binding transcription factor activity"/>
    <property type="evidence" value="ECO:0007669"/>
    <property type="project" value="InterPro"/>
</dbReference>
<dbReference type="EMBL" id="DPXL01000173">
    <property type="protein sequence ID" value="HCM32355.1"/>
    <property type="molecule type" value="Genomic_DNA"/>
</dbReference>
<feature type="domain" description="HTH lysR-type" evidence="5">
    <location>
        <begin position="1"/>
        <end position="62"/>
    </location>
</feature>
<dbReference type="FunFam" id="1.10.10.10:FF:000001">
    <property type="entry name" value="LysR family transcriptional regulator"/>
    <property type="match status" value="1"/>
</dbReference>
<evidence type="ECO:0000313" key="7">
    <source>
        <dbReference type="Proteomes" id="UP000262257"/>
    </source>
</evidence>
<dbReference type="Gene3D" id="1.10.10.10">
    <property type="entry name" value="Winged helix-like DNA-binding domain superfamily/Winged helix DNA-binding domain"/>
    <property type="match status" value="1"/>
</dbReference>
<comment type="similarity">
    <text evidence="1">Belongs to the LysR transcriptional regulatory family.</text>
</comment>
<dbReference type="PRINTS" id="PR00039">
    <property type="entry name" value="HTHLYSR"/>
</dbReference>
<dbReference type="InterPro" id="IPR050950">
    <property type="entry name" value="HTH-type_LysR_regulators"/>
</dbReference>
<dbReference type="InterPro" id="IPR000847">
    <property type="entry name" value="LysR_HTH_N"/>
</dbReference>
<dbReference type="Pfam" id="PF03466">
    <property type="entry name" value="LysR_substrate"/>
    <property type="match status" value="1"/>
</dbReference>
<keyword evidence="3" id="KW-0238">DNA-binding</keyword>
<dbReference type="GO" id="GO:0005829">
    <property type="term" value="C:cytosol"/>
    <property type="evidence" value="ECO:0007669"/>
    <property type="project" value="TreeGrafter"/>
</dbReference>
<comment type="caution">
    <text evidence="6">The sequence shown here is derived from an EMBL/GenBank/DDBJ whole genome shotgun (WGS) entry which is preliminary data.</text>
</comment>
<evidence type="ECO:0000256" key="1">
    <source>
        <dbReference type="ARBA" id="ARBA00009437"/>
    </source>
</evidence>